<organism evidence="1 2">
    <name type="scientific">Lactococcus lactis</name>
    <dbReference type="NCBI Taxonomy" id="1358"/>
    <lineage>
        <taxon>Bacteria</taxon>
        <taxon>Bacillati</taxon>
        <taxon>Bacillota</taxon>
        <taxon>Bacilli</taxon>
        <taxon>Lactobacillales</taxon>
        <taxon>Streptococcaceae</taxon>
        <taxon>Lactococcus</taxon>
    </lineage>
</organism>
<comment type="caution">
    <text evidence="1">The sequence shown here is derived from an EMBL/GenBank/DDBJ whole genome shotgun (WGS) entry which is preliminary data.</text>
</comment>
<accession>A0AAP8E172</accession>
<sequence>MKKSFKEFTDRNFFITDSFESNDKGICQLTFLIENTYFNENLLTEKLKYAIIRLQGSKIY</sequence>
<gene>
    <name evidence="1" type="ORF">BW154_05840</name>
</gene>
<proteinExistence type="predicted"/>
<evidence type="ECO:0000313" key="1">
    <source>
        <dbReference type="EMBL" id="PFG89005.1"/>
    </source>
</evidence>
<dbReference type="AlphaFoldDB" id="A0AAP8E172"/>
<reference evidence="1" key="1">
    <citation type="submission" date="2017-01" db="EMBL/GenBank/DDBJ databases">
        <authorList>
            <person name="Lo R."/>
        </authorList>
    </citation>
    <scope>NUCLEOTIDE SEQUENCE</scope>
    <source>
        <strain evidence="1">537</strain>
    </source>
</reference>
<protein>
    <submittedName>
        <fullName evidence="1">Uncharacterized protein</fullName>
    </submittedName>
</protein>
<dbReference type="RefSeq" id="WP_038600365.1">
    <property type="nucleotide sequence ID" value="NZ_CP042408.1"/>
</dbReference>
<evidence type="ECO:0000313" key="2">
    <source>
        <dbReference type="Proteomes" id="UP000225275"/>
    </source>
</evidence>
<reference evidence="1" key="2">
    <citation type="journal article" date="2018" name="Food Control">
        <title>Characterization of Lactococcus lactis isolates from herbs, fruits and vegetables for use as biopreservatives against Listeria monocytogenes in cheese.</title>
        <authorList>
            <person name="Ho V."/>
            <person name="Lo R."/>
            <person name="Bansal N."/>
            <person name="Turner M.S."/>
        </authorList>
    </citation>
    <scope>NUCLEOTIDE SEQUENCE</scope>
    <source>
        <strain evidence="1">537</strain>
    </source>
</reference>
<dbReference type="Proteomes" id="UP000225275">
    <property type="component" value="Unassembled WGS sequence"/>
</dbReference>
<dbReference type="KEGG" id="llj:LG36_0948"/>
<dbReference type="EMBL" id="MTJS01000002">
    <property type="protein sequence ID" value="PFG89005.1"/>
    <property type="molecule type" value="Genomic_DNA"/>
</dbReference>
<name>A0AAP8E172_9LACT</name>